<reference evidence="3 4" key="1">
    <citation type="submission" date="2019-02" db="EMBL/GenBank/DDBJ databases">
        <title>Genome sequencing of the rare red list fungi Hericium alpestre (H. flagellum).</title>
        <authorList>
            <person name="Buettner E."/>
            <person name="Kellner H."/>
        </authorList>
    </citation>
    <scope>NUCLEOTIDE SEQUENCE [LARGE SCALE GENOMIC DNA]</scope>
    <source>
        <strain evidence="3 4">DSM 108284</strain>
    </source>
</reference>
<dbReference type="EMBL" id="SFCI01000763">
    <property type="protein sequence ID" value="TFY78038.1"/>
    <property type="molecule type" value="Genomic_DNA"/>
</dbReference>
<dbReference type="InterPro" id="IPR011333">
    <property type="entry name" value="SKP1/BTB/POZ_sf"/>
</dbReference>
<dbReference type="PROSITE" id="PS50097">
    <property type="entry name" value="BTB"/>
    <property type="match status" value="2"/>
</dbReference>
<dbReference type="Proteomes" id="UP000298061">
    <property type="component" value="Unassembled WGS sequence"/>
</dbReference>
<gene>
    <name evidence="3" type="ORF">EWM64_g5974</name>
</gene>
<accession>A0A4Y9ZX26</accession>
<name>A0A4Y9ZX26_9AGAM</name>
<proteinExistence type="predicted"/>
<comment type="caution">
    <text evidence="3">The sequence shown here is derived from an EMBL/GenBank/DDBJ whole genome shotgun (WGS) entry which is preliminary data.</text>
</comment>
<dbReference type="SMART" id="SM00225">
    <property type="entry name" value="BTB"/>
    <property type="match status" value="2"/>
</dbReference>
<sequence length="523" mass="59121">MPRQSAASAGHGHARDETATDASAGGSTQPALIKSAEFWLDDGNIILACGSTGFRAHQTVLAMHSSVFNDMFALGEPGPGDSVFEGCAVVEVTDSAEDILRMLKAVYFRDYATEVKQQLDVLASLLRMATKYMFDGLRSEVAAKLRLLFPDQWMMYASQERTSAMPMEFDPFVAVQLGQTCRLPAIVPVAMYLCVVREASKESFWQIPEGGVDTPREQLRHSCLRFMNDLKDRMDEVFLPLEDVLPWRRFANGRWACEQTDSRGQCAGLPCHARRVVERKCRILAVDIFRESLVFNVQDGRATCGMCHAHLTRYETLIQQDIWDLLPKLLGWYNWDAVKEEQRTLDLSERASTDEHIAQMPPRKCRREEAAEPIFEKDGEFWLCDGNIILVCELTGFCIHRSVLALHSAMFKGMLSDETLSAQQFEGRLVLALPNPAEDIHCMLKALYSRHYAMEQKQDFAVLASLLRMSSTYMLHTVRKEVISCLKILLPSTLSTYQSPERHVLLPTDFDPTLVVQLGEQYT</sequence>
<dbReference type="CDD" id="cd18186">
    <property type="entry name" value="BTB_POZ_ZBTB_KLHL-like"/>
    <property type="match status" value="2"/>
</dbReference>
<dbReference type="AlphaFoldDB" id="A0A4Y9ZX26"/>
<organism evidence="3 4">
    <name type="scientific">Hericium alpestre</name>
    <dbReference type="NCBI Taxonomy" id="135208"/>
    <lineage>
        <taxon>Eukaryota</taxon>
        <taxon>Fungi</taxon>
        <taxon>Dikarya</taxon>
        <taxon>Basidiomycota</taxon>
        <taxon>Agaricomycotina</taxon>
        <taxon>Agaricomycetes</taxon>
        <taxon>Russulales</taxon>
        <taxon>Hericiaceae</taxon>
        <taxon>Hericium</taxon>
    </lineage>
</organism>
<evidence type="ECO:0000259" key="2">
    <source>
        <dbReference type="PROSITE" id="PS50097"/>
    </source>
</evidence>
<dbReference type="InterPro" id="IPR000210">
    <property type="entry name" value="BTB/POZ_dom"/>
</dbReference>
<keyword evidence="4" id="KW-1185">Reference proteome</keyword>
<feature type="region of interest" description="Disordered" evidence="1">
    <location>
        <begin position="1"/>
        <end position="28"/>
    </location>
</feature>
<dbReference type="OrthoDB" id="2799068at2759"/>
<evidence type="ECO:0000313" key="4">
    <source>
        <dbReference type="Proteomes" id="UP000298061"/>
    </source>
</evidence>
<dbReference type="SUPFAM" id="SSF54695">
    <property type="entry name" value="POZ domain"/>
    <property type="match status" value="2"/>
</dbReference>
<protein>
    <recommendedName>
        <fullName evidence="2">BTB domain-containing protein</fullName>
    </recommendedName>
</protein>
<dbReference type="Gene3D" id="3.30.710.10">
    <property type="entry name" value="Potassium Channel Kv1.1, Chain A"/>
    <property type="match status" value="2"/>
</dbReference>
<dbReference type="Pfam" id="PF00651">
    <property type="entry name" value="BTB"/>
    <property type="match status" value="2"/>
</dbReference>
<feature type="domain" description="BTB" evidence="2">
    <location>
        <begin position="386"/>
        <end position="456"/>
    </location>
</feature>
<evidence type="ECO:0000256" key="1">
    <source>
        <dbReference type="SAM" id="MobiDB-lite"/>
    </source>
</evidence>
<evidence type="ECO:0000313" key="3">
    <source>
        <dbReference type="EMBL" id="TFY78038.1"/>
    </source>
</evidence>
<feature type="domain" description="BTB" evidence="2">
    <location>
        <begin position="43"/>
        <end position="115"/>
    </location>
</feature>